<dbReference type="PROSITE" id="PS51915">
    <property type="entry name" value="ZAD"/>
    <property type="match status" value="1"/>
</dbReference>
<comment type="subcellular location">
    <subcellularLocation>
        <location evidence="1">Nucleus</location>
    </subcellularLocation>
</comment>
<evidence type="ECO:0000313" key="11">
    <source>
        <dbReference type="EMBL" id="KAG5666561.1"/>
    </source>
</evidence>
<dbReference type="OrthoDB" id="3533395at2759"/>
<feature type="binding site" evidence="8">
    <location>
        <position position="56"/>
    </location>
    <ligand>
        <name>Zn(2+)</name>
        <dbReference type="ChEBI" id="CHEBI:29105"/>
    </ligand>
</feature>
<name>A0A9J6B9K9_POLVA</name>
<evidence type="ECO:0000256" key="1">
    <source>
        <dbReference type="ARBA" id="ARBA00004123"/>
    </source>
</evidence>
<sequence>MTSITNSTHCRLCTKVATSSSFPIFSLKNGRLIADMVTIICPIKIDISDNFSKTICGRCLNIITQAIQLREKSVESDENFKKQIKNVQVKIETDPFRNEIWLNSEDNQSIEKEQQKEIKNYLPKLKQKISKVSCNICGLELSHANNLKRHILSCHDKSLEFPCKECSYRFKSQIRLHTHIEKFHQISSNKSFNIQTHSKSQTAVETPEQVINFSCYQCNKTFTIKQNLNRHLKKIHFNSKPKEENSKLVKKENEKCKYCVVKFNGNKFKYEQHLVDAHKEKLQHIYSCDFCPKQFVFLTSLEIHIEVHKMQRS</sequence>
<dbReference type="InterPro" id="IPR036236">
    <property type="entry name" value="Znf_C2H2_sf"/>
</dbReference>
<evidence type="ECO:0000256" key="6">
    <source>
        <dbReference type="ARBA" id="ARBA00023242"/>
    </source>
</evidence>
<dbReference type="Pfam" id="PF00096">
    <property type="entry name" value="zf-C2H2"/>
    <property type="match status" value="3"/>
</dbReference>
<dbReference type="EMBL" id="JADBJN010000004">
    <property type="protein sequence ID" value="KAG5666561.1"/>
    <property type="molecule type" value="Genomic_DNA"/>
</dbReference>
<evidence type="ECO:0000259" key="9">
    <source>
        <dbReference type="PROSITE" id="PS50157"/>
    </source>
</evidence>
<feature type="domain" description="C2H2-type" evidence="9">
    <location>
        <begin position="161"/>
        <end position="184"/>
    </location>
</feature>
<gene>
    <name evidence="11" type="ORF">PVAND_014579</name>
</gene>
<feature type="binding site" evidence="8">
    <location>
        <position position="13"/>
    </location>
    <ligand>
        <name>Zn(2+)</name>
        <dbReference type="ChEBI" id="CHEBI:29105"/>
    </ligand>
</feature>
<dbReference type="PANTHER" id="PTHR24406">
    <property type="entry name" value="TRANSCRIPTIONAL REPRESSOR CTCFL-RELATED"/>
    <property type="match status" value="1"/>
</dbReference>
<accession>A0A9J6B9K9</accession>
<proteinExistence type="predicted"/>
<keyword evidence="5 8" id="KW-0862">Zinc</keyword>
<evidence type="ECO:0000256" key="4">
    <source>
        <dbReference type="ARBA" id="ARBA00022771"/>
    </source>
</evidence>
<keyword evidence="12" id="KW-1185">Reference proteome</keyword>
<dbReference type="GO" id="GO:0008270">
    <property type="term" value="F:zinc ion binding"/>
    <property type="evidence" value="ECO:0007669"/>
    <property type="project" value="UniProtKB-UniRule"/>
</dbReference>
<evidence type="ECO:0000259" key="10">
    <source>
        <dbReference type="PROSITE" id="PS51915"/>
    </source>
</evidence>
<dbReference type="GO" id="GO:0005634">
    <property type="term" value="C:nucleus"/>
    <property type="evidence" value="ECO:0007669"/>
    <property type="project" value="UniProtKB-SubCell"/>
</dbReference>
<evidence type="ECO:0000256" key="8">
    <source>
        <dbReference type="PROSITE-ProRule" id="PRU01263"/>
    </source>
</evidence>
<dbReference type="Pfam" id="PF07776">
    <property type="entry name" value="zf-AD"/>
    <property type="match status" value="1"/>
</dbReference>
<dbReference type="PROSITE" id="PS00028">
    <property type="entry name" value="ZINC_FINGER_C2H2_1"/>
    <property type="match status" value="4"/>
</dbReference>
<dbReference type="Proteomes" id="UP001107558">
    <property type="component" value="Chromosome 4"/>
</dbReference>
<protein>
    <recommendedName>
        <fullName evidence="13">Zinc finger protein</fullName>
    </recommendedName>
</protein>
<dbReference type="SMART" id="SM00355">
    <property type="entry name" value="ZnF_C2H2"/>
    <property type="match status" value="5"/>
</dbReference>
<feature type="binding site" evidence="8">
    <location>
        <position position="10"/>
    </location>
    <ligand>
        <name>Zn(2+)</name>
        <dbReference type="ChEBI" id="CHEBI:29105"/>
    </ligand>
</feature>
<feature type="domain" description="ZAD" evidence="10">
    <location>
        <begin position="8"/>
        <end position="83"/>
    </location>
</feature>
<dbReference type="InterPro" id="IPR013087">
    <property type="entry name" value="Znf_C2H2_type"/>
</dbReference>
<keyword evidence="4 7" id="KW-0863">Zinc-finger</keyword>
<dbReference type="AlphaFoldDB" id="A0A9J6B9K9"/>
<dbReference type="SUPFAM" id="SSF57716">
    <property type="entry name" value="Glucocorticoid receptor-like (DNA-binding domain)"/>
    <property type="match status" value="1"/>
</dbReference>
<dbReference type="Gene3D" id="3.40.1800.20">
    <property type="match status" value="1"/>
</dbReference>
<dbReference type="Gene3D" id="3.30.160.60">
    <property type="entry name" value="Classic Zinc Finger"/>
    <property type="match status" value="3"/>
</dbReference>
<feature type="domain" description="C2H2-type" evidence="9">
    <location>
        <begin position="213"/>
        <end position="241"/>
    </location>
</feature>
<dbReference type="SMART" id="SM00868">
    <property type="entry name" value="zf-AD"/>
    <property type="match status" value="1"/>
</dbReference>
<keyword evidence="3" id="KW-0677">Repeat</keyword>
<evidence type="ECO:0000256" key="3">
    <source>
        <dbReference type="ARBA" id="ARBA00022737"/>
    </source>
</evidence>
<evidence type="ECO:0000256" key="7">
    <source>
        <dbReference type="PROSITE-ProRule" id="PRU00042"/>
    </source>
</evidence>
<organism evidence="11 12">
    <name type="scientific">Polypedilum vanderplanki</name>
    <name type="common">Sleeping chironomid midge</name>
    <dbReference type="NCBI Taxonomy" id="319348"/>
    <lineage>
        <taxon>Eukaryota</taxon>
        <taxon>Metazoa</taxon>
        <taxon>Ecdysozoa</taxon>
        <taxon>Arthropoda</taxon>
        <taxon>Hexapoda</taxon>
        <taxon>Insecta</taxon>
        <taxon>Pterygota</taxon>
        <taxon>Neoptera</taxon>
        <taxon>Endopterygota</taxon>
        <taxon>Diptera</taxon>
        <taxon>Nematocera</taxon>
        <taxon>Chironomoidea</taxon>
        <taxon>Chironomidae</taxon>
        <taxon>Chironominae</taxon>
        <taxon>Polypedilum</taxon>
        <taxon>Polypedilum</taxon>
    </lineage>
</organism>
<dbReference type="PROSITE" id="PS50157">
    <property type="entry name" value="ZINC_FINGER_C2H2_2"/>
    <property type="match status" value="3"/>
</dbReference>
<evidence type="ECO:0000256" key="5">
    <source>
        <dbReference type="ARBA" id="ARBA00022833"/>
    </source>
</evidence>
<dbReference type="InterPro" id="IPR012934">
    <property type="entry name" value="Znf_AD"/>
</dbReference>
<feature type="binding site" evidence="8">
    <location>
        <position position="59"/>
    </location>
    <ligand>
        <name>Zn(2+)</name>
        <dbReference type="ChEBI" id="CHEBI:29105"/>
    </ligand>
</feature>
<reference evidence="11" key="1">
    <citation type="submission" date="2021-03" db="EMBL/GenBank/DDBJ databases">
        <title>Chromosome level genome of the anhydrobiotic midge Polypedilum vanderplanki.</title>
        <authorList>
            <person name="Yoshida Y."/>
            <person name="Kikawada T."/>
            <person name="Gusev O."/>
        </authorList>
    </citation>
    <scope>NUCLEOTIDE SEQUENCE</scope>
    <source>
        <strain evidence="11">NIAS01</strain>
        <tissue evidence="11">Whole body or cell culture</tissue>
    </source>
</reference>
<feature type="domain" description="C2H2-type" evidence="9">
    <location>
        <begin position="286"/>
        <end position="313"/>
    </location>
</feature>
<evidence type="ECO:0008006" key="13">
    <source>
        <dbReference type="Google" id="ProtNLM"/>
    </source>
</evidence>
<dbReference type="SUPFAM" id="SSF57667">
    <property type="entry name" value="beta-beta-alpha zinc fingers"/>
    <property type="match status" value="3"/>
</dbReference>
<evidence type="ECO:0000256" key="2">
    <source>
        <dbReference type="ARBA" id="ARBA00022723"/>
    </source>
</evidence>
<keyword evidence="2 8" id="KW-0479">Metal-binding</keyword>
<keyword evidence="6" id="KW-0539">Nucleus</keyword>
<comment type="caution">
    <text evidence="11">The sequence shown here is derived from an EMBL/GenBank/DDBJ whole genome shotgun (WGS) entry which is preliminary data.</text>
</comment>
<evidence type="ECO:0000313" key="12">
    <source>
        <dbReference type="Proteomes" id="UP001107558"/>
    </source>
</evidence>
<dbReference type="InterPro" id="IPR050888">
    <property type="entry name" value="ZnF_C2H2-type_TF"/>
</dbReference>